<evidence type="ECO:0000259" key="1">
    <source>
        <dbReference type="Pfam" id="PF13439"/>
    </source>
</evidence>
<feature type="domain" description="Glycosyltransferase subfamily 4-like N-terminal" evidence="1">
    <location>
        <begin position="2"/>
        <end position="61"/>
    </location>
</feature>
<dbReference type="Proteomes" id="UP001250791">
    <property type="component" value="Unassembled WGS sequence"/>
</dbReference>
<protein>
    <submittedName>
        <fullName evidence="2">Glycosyltransferase involved in cell wall biosynthesis</fullName>
    </submittedName>
</protein>
<dbReference type="InterPro" id="IPR028098">
    <property type="entry name" value="Glyco_trans_4-like_N"/>
</dbReference>
<evidence type="ECO:0000313" key="3">
    <source>
        <dbReference type="Proteomes" id="UP001250791"/>
    </source>
</evidence>
<comment type="caution">
    <text evidence="2">The sequence shown here is derived from an EMBL/GenBank/DDBJ whole genome shotgun (WGS) entry which is preliminary data.</text>
</comment>
<gene>
    <name evidence="2" type="ORF">J2W52_005316</name>
</gene>
<reference evidence="2 3" key="1">
    <citation type="submission" date="2023-07" db="EMBL/GenBank/DDBJ databases">
        <title>Sorghum-associated microbial communities from plants grown in Nebraska, USA.</title>
        <authorList>
            <person name="Schachtman D."/>
        </authorList>
    </citation>
    <scope>NUCLEOTIDE SEQUENCE [LARGE SCALE GENOMIC DNA]</scope>
    <source>
        <strain evidence="2 3">3199</strain>
    </source>
</reference>
<dbReference type="EMBL" id="JAVDUP010000009">
    <property type="protein sequence ID" value="MDR6903683.1"/>
    <property type="molecule type" value="Genomic_DNA"/>
</dbReference>
<keyword evidence="3" id="KW-1185">Reference proteome</keyword>
<sequence>MPIITTLHTVLAEPSAGQRRGLNKIIDLSAKVVVVSEKGRTLLEEVYRVSADKIEVVPHGIPDIPFLEPAVSKADLGFNARSVILTFGLLSPNKGIEVMIDAMPLILESSPDAVYVILGATHPNLVRGQGETYRESLVTGE</sequence>
<proteinExistence type="predicted"/>
<name>A0ABU1SXQ0_9HYPH</name>
<organism evidence="2 3">
    <name type="scientific">Rhizobium miluonense</name>
    <dbReference type="NCBI Taxonomy" id="411945"/>
    <lineage>
        <taxon>Bacteria</taxon>
        <taxon>Pseudomonadati</taxon>
        <taxon>Pseudomonadota</taxon>
        <taxon>Alphaproteobacteria</taxon>
        <taxon>Hyphomicrobiales</taxon>
        <taxon>Rhizobiaceae</taxon>
        <taxon>Rhizobium/Agrobacterium group</taxon>
        <taxon>Rhizobium</taxon>
    </lineage>
</organism>
<evidence type="ECO:0000313" key="2">
    <source>
        <dbReference type="EMBL" id="MDR6903683.1"/>
    </source>
</evidence>
<dbReference type="SUPFAM" id="SSF53756">
    <property type="entry name" value="UDP-Glycosyltransferase/glycogen phosphorylase"/>
    <property type="match status" value="1"/>
</dbReference>
<dbReference type="Pfam" id="PF13439">
    <property type="entry name" value="Glyco_transf_4"/>
    <property type="match status" value="1"/>
</dbReference>
<accession>A0ABU1SXQ0</accession>
<dbReference type="Gene3D" id="3.40.50.2000">
    <property type="entry name" value="Glycogen Phosphorylase B"/>
    <property type="match status" value="2"/>
</dbReference>